<keyword evidence="2" id="KW-0963">Cytoplasm</keyword>
<evidence type="ECO:0000256" key="1">
    <source>
        <dbReference type="ARBA" id="ARBA00004496"/>
    </source>
</evidence>
<accession>A0A8B6HAT9</accession>
<dbReference type="SUPFAM" id="SSF52540">
    <property type="entry name" value="P-loop containing nucleoside triphosphate hydrolases"/>
    <property type="match status" value="1"/>
</dbReference>
<evidence type="ECO:0000256" key="6">
    <source>
        <dbReference type="ARBA" id="ARBA00023157"/>
    </source>
</evidence>
<dbReference type="GO" id="GO:0046872">
    <property type="term" value="F:metal ion binding"/>
    <property type="evidence" value="ECO:0007669"/>
    <property type="project" value="UniProtKB-KW"/>
</dbReference>
<evidence type="ECO:0000256" key="3">
    <source>
        <dbReference type="ARBA" id="ARBA00022553"/>
    </source>
</evidence>
<gene>
    <name evidence="10" type="ORF">MGAL_10B007305</name>
</gene>
<evidence type="ECO:0000256" key="7">
    <source>
        <dbReference type="PIRSR" id="PIRSR606689-1"/>
    </source>
</evidence>
<dbReference type="SMART" id="SM00409">
    <property type="entry name" value="IG"/>
    <property type="match status" value="2"/>
</dbReference>
<evidence type="ECO:0000313" key="10">
    <source>
        <dbReference type="EMBL" id="VDI76702.1"/>
    </source>
</evidence>
<dbReference type="Gene3D" id="3.40.50.300">
    <property type="entry name" value="P-loop containing nucleotide triphosphate hydrolases"/>
    <property type="match status" value="1"/>
</dbReference>
<dbReference type="EMBL" id="UYJE01009783">
    <property type="protein sequence ID" value="VDI76702.1"/>
    <property type="molecule type" value="Genomic_DNA"/>
</dbReference>
<dbReference type="InterPro" id="IPR036179">
    <property type="entry name" value="Ig-like_dom_sf"/>
</dbReference>
<evidence type="ECO:0000256" key="4">
    <source>
        <dbReference type="ARBA" id="ARBA00022741"/>
    </source>
</evidence>
<evidence type="ECO:0000256" key="2">
    <source>
        <dbReference type="ARBA" id="ARBA00022490"/>
    </source>
</evidence>
<feature type="binding site" evidence="8">
    <location>
        <position position="217"/>
    </location>
    <ligand>
        <name>Mg(2+)</name>
        <dbReference type="ChEBI" id="CHEBI:18420"/>
    </ligand>
</feature>
<comment type="subcellular location">
    <subcellularLocation>
        <location evidence="1">Cytoplasm</location>
    </subcellularLocation>
</comment>
<evidence type="ECO:0000313" key="11">
    <source>
        <dbReference type="Proteomes" id="UP000596742"/>
    </source>
</evidence>
<keyword evidence="11" id="KW-1185">Reference proteome</keyword>
<dbReference type="InterPro" id="IPR013783">
    <property type="entry name" value="Ig-like_fold"/>
</dbReference>
<keyword evidence="3" id="KW-0597">Phosphoprotein</keyword>
<keyword evidence="8" id="KW-0460">Magnesium</keyword>
<dbReference type="InterPro" id="IPR007110">
    <property type="entry name" value="Ig-like_dom"/>
</dbReference>
<evidence type="ECO:0000259" key="9">
    <source>
        <dbReference type="PROSITE" id="PS50835"/>
    </source>
</evidence>
<dbReference type="PANTHER" id="PTHR35971">
    <property type="entry name" value="SI:DKEY-31G6.6"/>
    <property type="match status" value="1"/>
</dbReference>
<dbReference type="Proteomes" id="UP000596742">
    <property type="component" value="Unassembled WGS sequence"/>
</dbReference>
<dbReference type="GO" id="GO:0005737">
    <property type="term" value="C:cytoplasm"/>
    <property type="evidence" value="ECO:0007669"/>
    <property type="project" value="UniProtKB-SubCell"/>
</dbReference>
<dbReference type="Pfam" id="PF00025">
    <property type="entry name" value="Arf"/>
    <property type="match status" value="1"/>
</dbReference>
<feature type="binding site" evidence="7">
    <location>
        <begin position="210"/>
        <end position="217"/>
    </location>
    <ligand>
        <name>GTP</name>
        <dbReference type="ChEBI" id="CHEBI:37565"/>
    </ligand>
</feature>
<evidence type="ECO:0000256" key="5">
    <source>
        <dbReference type="ARBA" id="ARBA00023134"/>
    </source>
</evidence>
<dbReference type="PANTHER" id="PTHR35971:SF5">
    <property type="entry name" value="OBSCURIN LIKE CYTOSKELETAL ADAPTOR 1"/>
    <property type="match status" value="1"/>
</dbReference>
<keyword evidence="5 7" id="KW-0342">GTP-binding</keyword>
<dbReference type="Gene3D" id="2.60.40.10">
    <property type="entry name" value="Immunoglobulins"/>
    <property type="match status" value="2"/>
</dbReference>
<feature type="binding site" evidence="8">
    <location>
        <position position="234"/>
    </location>
    <ligand>
        <name>Mg(2+)</name>
        <dbReference type="ChEBI" id="CHEBI:18420"/>
    </ligand>
</feature>
<keyword evidence="8" id="KW-0479">Metal-binding</keyword>
<dbReference type="AlphaFoldDB" id="A0A8B6HAT9"/>
<protein>
    <recommendedName>
        <fullName evidence="9">Ig-like domain-containing protein</fullName>
    </recommendedName>
</protein>
<dbReference type="InterPro" id="IPR003599">
    <property type="entry name" value="Ig_sub"/>
</dbReference>
<dbReference type="InterPro" id="IPR027417">
    <property type="entry name" value="P-loop_NTPase"/>
</dbReference>
<reference evidence="10" key="1">
    <citation type="submission" date="2018-11" db="EMBL/GenBank/DDBJ databases">
        <authorList>
            <person name="Alioto T."/>
            <person name="Alioto T."/>
        </authorList>
    </citation>
    <scope>NUCLEOTIDE SEQUENCE</scope>
</reference>
<sequence>MFTSKIEPQICIEGNKLQMVCSVYADNIEVQWYKEKQQLHDCENMLIHINKNQRILTIKKPTVADSGKYYVKAGKVEMEVSVTVKDMFRRPLVDVTIMEGLDTQFEFETEEENVPVQWFYNRKKIVESTERRQIPRLQGRIHTLTILQTSLEDCGKYSIKIKGFDKIVDLNVKEMPKTIKHMSVYDREAFLKAAKTGTTKRYNIRVMIVGKQEAGKTCLLRRLMNEEIGDVKRTDGINIERRKCHIDIKTGEWYFSTC</sequence>
<dbReference type="SUPFAM" id="SSF48726">
    <property type="entry name" value="Immunoglobulin"/>
    <property type="match status" value="2"/>
</dbReference>
<organism evidence="10 11">
    <name type="scientific">Mytilus galloprovincialis</name>
    <name type="common">Mediterranean mussel</name>
    <dbReference type="NCBI Taxonomy" id="29158"/>
    <lineage>
        <taxon>Eukaryota</taxon>
        <taxon>Metazoa</taxon>
        <taxon>Spiralia</taxon>
        <taxon>Lophotrochozoa</taxon>
        <taxon>Mollusca</taxon>
        <taxon>Bivalvia</taxon>
        <taxon>Autobranchia</taxon>
        <taxon>Pteriomorphia</taxon>
        <taxon>Mytilida</taxon>
        <taxon>Mytiloidea</taxon>
        <taxon>Mytilidae</taxon>
        <taxon>Mytilinae</taxon>
        <taxon>Mytilus</taxon>
    </lineage>
</organism>
<comment type="caution">
    <text evidence="10">The sequence shown here is derived from an EMBL/GenBank/DDBJ whole genome shotgun (WGS) entry which is preliminary data.</text>
</comment>
<dbReference type="OrthoDB" id="6115582at2759"/>
<dbReference type="InterPro" id="IPR006689">
    <property type="entry name" value="Small_GTPase_ARF/SAR"/>
</dbReference>
<dbReference type="InterPro" id="IPR052385">
    <property type="entry name" value="Obscurin/Obscurin-like_Reg"/>
</dbReference>
<name>A0A8B6HAT9_MYTGA</name>
<dbReference type="Pfam" id="PF07679">
    <property type="entry name" value="I-set"/>
    <property type="match status" value="2"/>
</dbReference>
<proteinExistence type="predicted"/>
<keyword evidence="6" id="KW-1015">Disulfide bond</keyword>
<dbReference type="GO" id="GO:0005525">
    <property type="term" value="F:GTP binding"/>
    <property type="evidence" value="ECO:0007669"/>
    <property type="project" value="UniProtKB-KW"/>
</dbReference>
<dbReference type="GO" id="GO:0003924">
    <property type="term" value="F:GTPase activity"/>
    <property type="evidence" value="ECO:0007669"/>
    <property type="project" value="InterPro"/>
</dbReference>
<dbReference type="PROSITE" id="PS50835">
    <property type="entry name" value="IG_LIKE"/>
    <property type="match status" value="1"/>
</dbReference>
<keyword evidence="4 7" id="KW-0547">Nucleotide-binding</keyword>
<feature type="domain" description="Ig-like" evidence="9">
    <location>
        <begin position="13"/>
        <end position="81"/>
    </location>
</feature>
<evidence type="ECO:0000256" key="8">
    <source>
        <dbReference type="PIRSR" id="PIRSR606689-2"/>
    </source>
</evidence>
<dbReference type="InterPro" id="IPR013098">
    <property type="entry name" value="Ig_I-set"/>
</dbReference>